<reference evidence="1 2" key="1">
    <citation type="journal article" date="2012" name="J. Bacteriol.">
        <title>Complete genome sequences of Desulfosporosinus orientis DSM765T, Desulfosporosinus youngiae DSM17734T, Desulfosporosinus meridiei DSM13257T, and Desulfosporosinus acidiphilus DSM22704T.</title>
        <authorList>
            <person name="Pester M."/>
            <person name="Brambilla E."/>
            <person name="Alazard D."/>
            <person name="Rattei T."/>
            <person name="Weinmaier T."/>
            <person name="Han J."/>
            <person name="Lucas S."/>
            <person name="Lapidus A."/>
            <person name="Cheng J.F."/>
            <person name="Goodwin L."/>
            <person name="Pitluck S."/>
            <person name="Peters L."/>
            <person name="Ovchinnikova G."/>
            <person name="Teshima H."/>
            <person name="Detter J.C."/>
            <person name="Han C.S."/>
            <person name="Tapia R."/>
            <person name="Land M.L."/>
            <person name="Hauser L."/>
            <person name="Kyrpides N.C."/>
            <person name="Ivanova N.N."/>
            <person name="Pagani I."/>
            <person name="Huntmann M."/>
            <person name="Wei C.L."/>
            <person name="Davenport K.W."/>
            <person name="Daligault H."/>
            <person name="Chain P.S."/>
            <person name="Chen A."/>
            <person name="Mavromatis K."/>
            <person name="Markowitz V."/>
            <person name="Szeto E."/>
            <person name="Mikhailova N."/>
            <person name="Pati A."/>
            <person name="Wagner M."/>
            <person name="Woyke T."/>
            <person name="Ollivier B."/>
            <person name="Klenk H.P."/>
            <person name="Spring S."/>
            <person name="Loy A."/>
        </authorList>
    </citation>
    <scope>NUCLEOTIDE SEQUENCE [LARGE SCALE GENOMIC DNA]</scope>
    <source>
        <strain evidence="2">DSM 22704 / JCM 16185 / SJ4</strain>
    </source>
</reference>
<dbReference type="InterPro" id="IPR021617">
    <property type="entry name" value="DUF3231"/>
</dbReference>
<dbReference type="AlphaFoldDB" id="I4D0M8"/>
<dbReference type="KEGG" id="dai:Desaci_0280"/>
<evidence type="ECO:0008006" key="3">
    <source>
        <dbReference type="Google" id="ProtNLM"/>
    </source>
</evidence>
<dbReference type="STRING" id="646529.Desaci_0280"/>
<evidence type="ECO:0000313" key="1">
    <source>
        <dbReference type="EMBL" id="AFM39352.1"/>
    </source>
</evidence>
<proteinExistence type="predicted"/>
<dbReference type="RefSeq" id="WP_014825366.1">
    <property type="nucleotide sequence ID" value="NC_018068.1"/>
</dbReference>
<dbReference type="EMBL" id="CP003639">
    <property type="protein sequence ID" value="AFM39352.1"/>
    <property type="molecule type" value="Genomic_DNA"/>
</dbReference>
<keyword evidence="2" id="KW-1185">Reference proteome</keyword>
<dbReference type="InterPro" id="IPR012347">
    <property type="entry name" value="Ferritin-like"/>
</dbReference>
<sequence length="352" mass="39944">MSILEHSSSTISGQVPIEAIQHNIVDIPPTVAEINHLWSTYMAESMACCFQKHIVEMTKDSDYHNVIQSALDLSSKNITSIENIFKSIQHPIPAAFGEKDISPAPKLFDETFWILYTRIMTKYIFQNHYLAYTESTRSDIRQLFYEFIDGSRDIIRKADDVLLAKGVYPKTPPIAVPKKVDFIHDKDYFGSVFGNGRTLNALEISNILAILEFKVLIKALKLGFAQVVTSDEIRKFFNAGAKLAEKHIHVLRSILEKDGIPGPEIIDYRITDSQKPPFSDRLMLFHMTSTISYILTAYGTGLSRIMRKDVVTTYIKLMADILGMAKDGADLLIKNGWLEKIPETVDHRYLTH</sequence>
<accession>I4D0M8</accession>
<evidence type="ECO:0000313" key="2">
    <source>
        <dbReference type="Proteomes" id="UP000002892"/>
    </source>
</evidence>
<dbReference type="eggNOG" id="ENOG502Z85B">
    <property type="taxonomic scope" value="Bacteria"/>
</dbReference>
<dbReference type="OrthoDB" id="1675670at2"/>
<gene>
    <name evidence="1" type="ordered locus">Desaci_0280</name>
</gene>
<dbReference type="Proteomes" id="UP000002892">
    <property type="component" value="Chromosome"/>
</dbReference>
<organism evidence="1 2">
    <name type="scientific">Desulfosporosinus acidiphilus (strain DSM 22704 / JCM 16185 / SJ4)</name>
    <dbReference type="NCBI Taxonomy" id="646529"/>
    <lineage>
        <taxon>Bacteria</taxon>
        <taxon>Bacillati</taxon>
        <taxon>Bacillota</taxon>
        <taxon>Clostridia</taxon>
        <taxon>Eubacteriales</taxon>
        <taxon>Desulfitobacteriaceae</taxon>
        <taxon>Desulfosporosinus</taxon>
    </lineage>
</organism>
<dbReference type="HOGENOM" id="CLU_068841_0_0_9"/>
<name>I4D0M8_DESAJ</name>
<dbReference type="Pfam" id="PF11553">
    <property type="entry name" value="DUF3231"/>
    <property type="match status" value="2"/>
</dbReference>
<protein>
    <recommendedName>
        <fullName evidence="3">DUF3231 family protein</fullName>
    </recommendedName>
</protein>
<dbReference type="Gene3D" id="1.20.1260.10">
    <property type="match status" value="2"/>
</dbReference>